<feature type="region of interest" description="Disordered" evidence="1">
    <location>
        <begin position="369"/>
        <end position="474"/>
    </location>
</feature>
<dbReference type="AlphaFoldDB" id="A0A165R3M0"/>
<proteinExistence type="predicted"/>
<dbReference type="InParanoid" id="A0A165R3M0"/>
<feature type="transmembrane region" description="Helical" evidence="2">
    <location>
        <begin position="38"/>
        <end position="59"/>
    </location>
</feature>
<dbReference type="PANTHER" id="PTHR36424:SF1">
    <property type="entry name" value="LOW AFFINITY K(+) TRANSPORTER 1-RELATED"/>
    <property type="match status" value="1"/>
</dbReference>
<dbReference type="OrthoDB" id="2128042at2759"/>
<feature type="compositionally biased region" description="Low complexity" evidence="1">
    <location>
        <begin position="434"/>
        <end position="446"/>
    </location>
</feature>
<keyword evidence="2" id="KW-1133">Transmembrane helix</keyword>
<evidence type="ECO:0008006" key="5">
    <source>
        <dbReference type="Google" id="ProtNLM"/>
    </source>
</evidence>
<sequence>MCQSGPKWKREVIPDHKFDFVDVRDFHTKSIGVRLRYFWLYILIIKSFLVYLSDIFTAITMLSSNQWSNQIFDSCPPTEENGCVFIPFETAKYLFLSCIGFSLLLLAYEARKSKKILASRDISYAFTNVMANNYYSLRSYDHFCFFCHINDSTKTLDNFAFFVFFTFKEWKRLLLADGPRQAINGLTLYSIYLSKEKDGPWDKFSKYSDNYVTTLLLISTLFTVIIFAGSLLILIVAAVCYIPLLCYIRGNLKEFCCHKVDKRISEIVKKKAKQRQQEQAELDRKEAMGDYSHLKGKSAGARLPQPTLPNVSVDDDDDDRTMYGAKSDYKSDYQSSVYSGRQGYGGGGGFDASEYPPMPMYNGGGPGYGGGYDDFDAPTRYGTPQPGVPPRIGTPQRTGTPQLDPYVDHRQRTPAPVQGLGYAEEDPYDGYGGQHQQHPSQPQQQQYGGGYGGQQQQYGGGGAYDQRGYGGGAY</sequence>
<evidence type="ECO:0000256" key="2">
    <source>
        <dbReference type="SAM" id="Phobius"/>
    </source>
</evidence>
<reference evidence="3 4" key="1">
    <citation type="journal article" date="2016" name="Mol. Biol. Evol.">
        <title>Comparative Genomics of Early-Diverging Mushroom-Forming Fungi Provides Insights into the Origins of Lignocellulose Decay Capabilities.</title>
        <authorList>
            <person name="Nagy L.G."/>
            <person name="Riley R."/>
            <person name="Tritt A."/>
            <person name="Adam C."/>
            <person name="Daum C."/>
            <person name="Floudas D."/>
            <person name="Sun H."/>
            <person name="Yadav J.S."/>
            <person name="Pangilinan J."/>
            <person name="Larsson K.H."/>
            <person name="Matsuura K."/>
            <person name="Barry K."/>
            <person name="Labutti K."/>
            <person name="Kuo R."/>
            <person name="Ohm R.A."/>
            <person name="Bhattacharya S.S."/>
            <person name="Shirouzu T."/>
            <person name="Yoshinaga Y."/>
            <person name="Martin F.M."/>
            <person name="Grigoriev I.V."/>
            <person name="Hibbett D.S."/>
        </authorList>
    </citation>
    <scope>NUCLEOTIDE SEQUENCE [LARGE SCALE GENOMIC DNA]</scope>
    <source>
        <strain evidence="3 4">HHB12029</strain>
    </source>
</reference>
<name>A0A165R3M0_EXIGL</name>
<organism evidence="3 4">
    <name type="scientific">Exidia glandulosa HHB12029</name>
    <dbReference type="NCBI Taxonomy" id="1314781"/>
    <lineage>
        <taxon>Eukaryota</taxon>
        <taxon>Fungi</taxon>
        <taxon>Dikarya</taxon>
        <taxon>Basidiomycota</taxon>
        <taxon>Agaricomycotina</taxon>
        <taxon>Agaricomycetes</taxon>
        <taxon>Auriculariales</taxon>
        <taxon>Exidiaceae</taxon>
        <taxon>Exidia</taxon>
    </lineage>
</organism>
<keyword evidence="4" id="KW-1185">Reference proteome</keyword>
<dbReference type="Pfam" id="PF16944">
    <property type="entry name" value="KCH"/>
    <property type="match status" value="1"/>
</dbReference>
<dbReference type="GO" id="GO:0005886">
    <property type="term" value="C:plasma membrane"/>
    <property type="evidence" value="ECO:0007669"/>
    <property type="project" value="InterPro"/>
</dbReference>
<dbReference type="GO" id="GO:0015079">
    <property type="term" value="F:potassium ion transmembrane transporter activity"/>
    <property type="evidence" value="ECO:0007669"/>
    <property type="project" value="InterPro"/>
</dbReference>
<dbReference type="EMBL" id="KV425882">
    <property type="protein sequence ID" value="KZW04457.1"/>
    <property type="molecule type" value="Genomic_DNA"/>
</dbReference>
<feature type="transmembrane region" description="Helical" evidence="2">
    <location>
        <begin position="211"/>
        <end position="244"/>
    </location>
</feature>
<feature type="compositionally biased region" description="Gly residues" evidence="1">
    <location>
        <begin position="447"/>
        <end position="474"/>
    </location>
</feature>
<dbReference type="PANTHER" id="PTHR36424">
    <property type="entry name" value="PHEROMONE-REGULATED MEMBRANE PROTEIN 6"/>
    <property type="match status" value="1"/>
</dbReference>
<keyword evidence="2" id="KW-0472">Membrane</keyword>
<dbReference type="Proteomes" id="UP000077266">
    <property type="component" value="Unassembled WGS sequence"/>
</dbReference>
<feature type="region of interest" description="Disordered" evidence="1">
    <location>
        <begin position="296"/>
        <end position="326"/>
    </location>
</feature>
<dbReference type="STRING" id="1314781.A0A165R3M0"/>
<protein>
    <recommendedName>
        <fullName evidence="5">Vacuole protein</fullName>
    </recommendedName>
</protein>
<keyword evidence="2" id="KW-0812">Transmembrane</keyword>
<gene>
    <name evidence="3" type="ORF">EXIGLDRAFT_600125</name>
</gene>
<feature type="transmembrane region" description="Helical" evidence="2">
    <location>
        <begin position="93"/>
        <end position="110"/>
    </location>
</feature>
<dbReference type="InterPro" id="IPR031606">
    <property type="entry name" value="Kch1/2"/>
</dbReference>
<evidence type="ECO:0000313" key="4">
    <source>
        <dbReference type="Proteomes" id="UP000077266"/>
    </source>
</evidence>
<evidence type="ECO:0000313" key="3">
    <source>
        <dbReference type="EMBL" id="KZW04457.1"/>
    </source>
</evidence>
<evidence type="ECO:0000256" key="1">
    <source>
        <dbReference type="SAM" id="MobiDB-lite"/>
    </source>
</evidence>
<accession>A0A165R3M0</accession>